<proteinExistence type="predicted"/>
<feature type="transmembrane region" description="Helical" evidence="2">
    <location>
        <begin position="279"/>
        <end position="299"/>
    </location>
</feature>
<evidence type="ECO:0000256" key="2">
    <source>
        <dbReference type="SAM" id="Phobius"/>
    </source>
</evidence>
<keyword evidence="2" id="KW-1133">Transmembrane helix</keyword>
<feature type="transmembrane region" description="Helical" evidence="2">
    <location>
        <begin position="49"/>
        <end position="67"/>
    </location>
</feature>
<keyword evidence="2" id="KW-0812">Transmembrane</keyword>
<keyword evidence="2" id="KW-0472">Membrane</keyword>
<feature type="transmembrane region" description="Helical" evidence="2">
    <location>
        <begin position="19"/>
        <end position="37"/>
    </location>
</feature>
<dbReference type="Pfam" id="PF06966">
    <property type="entry name" value="DUF1295"/>
    <property type="match status" value="1"/>
</dbReference>
<organism evidence="3">
    <name type="scientific">Ganoderma boninense</name>
    <dbReference type="NCBI Taxonomy" id="34458"/>
    <lineage>
        <taxon>Eukaryota</taxon>
        <taxon>Fungi</taxon>
        <taxon>Dikarya</taxon>
        <taxon>Basidiomycota</taxon>
        <taxon>Agaricomycotina</taxon>
        <taxon>Agaricomycetes</taxon>
        <taxon>Polyporales</taxon>
        <taxon>Polyporaceae</taxon>
        <taxon>Ganoderma</taxon>
    </lineage>
</organism>
<dbReference type="PANTHER" id="PTHR32251">
    <property type="entry name" value="3-OXO-5-ALPHA-STEROID 4-DEHYDROGENASE"/>
    <property type="match status" value="1"/>
</dbReference>
<feature type="transmembrane region" description="Helical" evidence="2">
    <location>
        <begin position="546"/>
        <end position="579"/>
    </location>
</feature>
<accession>A0A5K1K4A4</accession>
<feature type="region of interest" description="Disordered" evidence="1">
    <location>
        <begin position="459"/>
        <end position="486"/>
    </location>
</feature>
<dbReference type="AlphaFoldDB" id="A0A5K1K4A4"/>
<feature type="transmembrane region" description="Helical" evidence="2">
    <location>
        <begin position="91"/>
        <end position="111"/>
    </location>
</feature>
<dbReference type="EMBL" id="LR728918">
    <property type="protein sequence ID" value="VWP00895.1"/>
    <property type="molecule type" value="Genomic_DNA"/>
</dbReference>
<dbReference type="InterPro" id="IPR010721">
    <property type="entry name" value="UstE-like"/>
</dbReference>
<evidence type="ECO:0000256" key="1">
    <source>
        <dbReference type="SAM" id="MobiDB-lite"/>
    </source>
</evidence>
<protein>
    <submittedName>
        <fullName evidence="3">PPM-type phosphatase domain-containing protein</fullName>
    </submittedName>
</protein>
<sequence>MSSVADTLTRVYKGVSPSFQWPVKFCFYNSLIAFVLGAATGNVSQVDRVWTFLPTIYAAYYALLPLWPSKSPLPLYPFVPETAHPDLITNYSPRALLMFGLIFVWMCRLTFNTWRRGLFNLKDEDYRWEILRSKMPPWLFQVFNLVFIAFMQNVILFVIAVPVQIAAMQQPSGLGTSDYILASLALFDVAMEFVADNQQYAFQTLKHTGKKDEWPGARIAWTKTDLKRGFITRGLWAWSRHPNFVCEQTFWVLINLFPLAAPEYPGYELSLGAGTPLESLFPIIPGLVICSLFFSSTIFTESITAAKYPEYKAYQQRVSMFVPFLTPVWGLYLTLLGKKEEVDKVVYGQDVASDKKKAQHSKPSTTHPECALGPPIAVWTAKLSDVSARMTSAIPHLRLLHITLHTLCELFPILSTTYFPSSLLLIHHVFYAPLHRHRPRRWRRLSPLLSSALLPPPAALPQDPRAQLPPSPGPPPPPRPPPPSLNDCYPHLRPSWKVADGEDPYSDKLTLVPIDSLDFDPDFAPDQPWHKRWRAKSKAQRKTRGGLSGCVLFCGAVVAIFVLRGLVFLVKLVCLPFVLQNSP</sequence>
<dbReference type="PANTHER" id="PTHR32251:SF23">
    <property type="entry name" value="3-OXO-5-ALPHA-STEROID 4-DEHYDROGENASE (DUF1295)"/>
    <property type="match status" value="1"/>
</dbReference>
<evidence type="ECO:0000313" key="3">
    <source>
        <dbReference type="EMBL" id="VWP00895.1"/>
    </source>
</evidence>
<reference evidence="3" key="1">
    <citation type="submission" date="2019-10" db="EMBL/GenBank/DDBJ databases">
        <authorList>
            <person name="Nor Muhammad N."/>
        </authorList>
    </citation>
    <scope>NUCLEOTIDE SEQUENCE</scope>
</reference>
<feature type="transmembrane region" description="Helical" evidence="2">
    <location>
        <begin position="410"/>
        <end position="434"/>
    </location>
</feature>
<feature type="compositionally biased region" description="Pro residues" evidence="1">
    <location>
        <begin position="467"/>
        <end position="484"/>
    </location>
</feature>
<feature type="transmembrane region" description="Helical" evidence="2">
    <location>
        <begin position="142"/>
        <end position="167"/>
    </location>
</feature>
<gene>
    <name evidence="3" type="primary">I1RJS9</name>
</gene>
<name>A0A5K1K4A4_9APHY</name>
<feature type="transmembrane region" description="Helical" evidence="2">
    <location>
        <begin position="320"/>
        <end position="337"/>
    </location>
</feature>
<dbReference type="GO" id="GO:0016020">
    <property type="term" value="C:membrane"/>
    <property type="evidence" value="ECO:0007669"/>
    <property type="project" value="TreeGrafter"/>
</dbReference>
<dbReference type="Gene3D" id="1.20.120.1630">
    <property type="match status" value="1"/>
</dbReference>